<name>A0A031FMW5_9MICO</name>
<keyword evidence="3" id="KW-1185">Reference proteome</keyword>
<feature type="transmembrane region" description="Helical" evidence="1">
    <location>
        <begin position="12"/>
        <end position="38"/>
    </location>
</feature>
<dbReference type="eggNOG" id="ENOG5032DKN">
    <property type="taxonomic scope" value="Bacteria"/>
</dbReference>
<dbReference type="AlphaFoldDB" id="A0A031FMW5"/>
<keyword evidence="1" id="KW-1133">Transmembrane helix</keyword>
<keyword evidence="1" id="KW-0812">Transmembrane</keyword>
<dbReference type="Proteomes" id="UP000024001">
    <property type="component" value="Unassembled WGS sequence"/>
</dbReference>
<proteinExistence type="predicted"/>
<sequence>MSTPTSTPLLRTTLVWSAIVTAVLVVLGGVIGFLTAGVSGMSSALVAVLLAAVFLGLTIVSILVANRFYGDPLFVPIFFGAVMGGWILKFVVFLIVLFVLRDQPWLTPMVFFVALVVSIVASLVVDVVVMIRMRIPAVSDASLPTAAQVDEGERRPGDTSTPRD</sequence>
<reference evidence="2 3" key="1">
    <citation type="submission" date="2014-03" db="EMBL/GenBank/DDBJ databases">
        <title>Draft Genome Sequences of 13 Willow Endophytes.</title>
        <authorList>
            <person name="Gan H.Y."/>
            <person name="Gan H.M."/>
            <person name="Savka M.A."/>
            <person name="Hudson A.O."/>
        </authorList>
    </citation>
    <scope>NUCLEOTIDE SEQUENCE [LARGE SCALE GENOMIC DNA]</scope>
    <source>
        <strain evidence="2 3">RIT293</strain>
    </source>
</reference>
<dbReference type="EMBL" id="JFYO01000007">
    <property type="protein sequence ID" value="EZP25943.1"/>
    <property type="molecule type" value="Genomic_DNA"/>
</dbReference>
<comment type="caution">
    <text evidence="2">The sequence shown here is derived from an EMBL/GenBank/DDBJ whole genome shotgun (WGS) entry which is preliminary data.</text>
</comment>
<feature type="transmembrane region" description="Helical" evidence="1">
    <location>
        <begin position="106"/>
        <end position="129"/>
    </location>
</feature>
<gene>
    <name evidence="2" type="ORF">BW34_02274</name>
</gene>
<organism evidence="2 3">
    <name type="scientific">Microbacterium oleivorans</name>
    <dbReference type="NCBI Taxonomy" id="273677"/>
    <lineage>
        <taxon>Bacteria</taxon>
        <taxon>Bacillati</taxon>
        <taxon>Actinomycetota</taxon>
        <taxon>Actinomycetes</taxon>
        <taxon>Micrococcales</taxon>
        <taxon>Microbacteriaceae</taxon>
        <taxon>Microbacterium</taxon>
    </lineage>
</organism>
<feature type="transmembrane region" description="Helical" evidence="1">
    <location>
        <begin position="44"/>
        <end position="65"/>
    </location>
</feature>
<keyword evidence="1" id="KW-0472">Membrane</keyword>
<accession>A0A031FMW5</accession>
<dbReference type="PATRIC" id="fig|273677.3.peg.2254"/>
<evidence type="ECO:0000313" key="2">
    <source>
        <dbReference type="EMBL" id="EZP25943.1"/>
    </source>
</evidence>
<dbReference type="RefSeq" id="WP_036312541.1">
    <property type="nucleotide sequence ID" value="NZ_JFYO01000007.1"/>
</dbReference>
<protein>
    <submittedName>
        <fullName evidence="2">Membrane protein</fullName>
    </submittedName>
</protein>
<evidence type="ECO:0000313" key="3">
    <source>
        <dbReference type="Proteomes" id="UP000024001"/>
    </source>
</evidence>
<evidence type="ECO:0000256" key="1">
    <source>
        <dbReference type="SAM" id="Phobius"/>
    </source>
</evidence>
<feature type="transmembrane region" description="Helical" evidence="1">
    <location>
        <begin position="77"/>
        <end position="100"/>
    </location>
</feature>
<dbReference type="OrthoDB" id="5117309at2"/>